<gene>
    <name evidence="4" type="ORF">FHX73_113827</name>
</gene>
<feature type="signal peptide" evidence="3">
    <location>
        <begin position="1"/>
        <end position="20"/>
    </location>
</feature>
<evidence type="ECO:0000313" key="4">
    <source>
        <dbReference type="EMBL" id="TWF99966.1"/>
    </source>
</evidence>
<keyword evidence="2" id="KW-1133">Transmembrane helix</keyword>
<sequence length="634" mass="58991">MITGAVLVSLLAVSAGTGVAESAGVGAGAGSGAVAGAGAGAGATVLRRGRGADSVRGGEARDALRLSVTTNGAAAPPRVRAGTELLRVYQLANRAEYPLTGVTLDDPQLQGVRPDCGRPLPLVLRGLETVECRARLSAAPGDQAVTVTADAQAPAGLPNPAAGAPASYHGVVSGLRVERVADAPRAAWGGPPGGSVPGSRTDAASADATAGVVGAAGRSLRRSAWRPALVDRAAADLGLAPAAPEADPPLRLRFSLLALGEVPLSGVGMTDSVPGITAVDCPGLANGGVLAPGNSVECTAAGQALPGRQSGIARAAATAADHTVGEDGRELPALTLNAEANSGYDGPAPPPTPVPGTGGSAGSGTGDGSSTGSGGTGGSSGSSTGGGVAGSVGPGSGAGGASGVPGAGPGGGPGGSTLASGSVPAGTAATATAPLFGRVPASAFAAGGTSATSAAAAVAAAAAAAAAGAGPGPAGTTGAVGAAGSAANTVNAANGVGAAGGVVGGALAGGAAAAAAAGLAAVPVAAGAQLGVLQGAPYLPGLTPGLPATPFRAGTPQGNRPGGAAGTAAPGRALSPGAAASPLDQLSGGRRREQPYTISDDWGPTEVMWLLLAFLLPVICVLAAAFAGRVKRRT</sequence>
<reference evidence="4 5" key="1">
    <citation type="submission" date="2019-06" db="EMBL/GenBank/DDBJ databases">
        <title>Sequencing the genomes of 1000 actinobacteria strains.</title>
        <authorList>
            <person name="Klenk H.-P."/>
        </authorList>
    </citation>
    <scope>NUCLEOTIDE SEQUENCE [LARGE SCALE GENOMIC DNA]</scope>
    <source>
        <strain evidence="4 5">DSM 44826</strain>
    </source>
</reference>
<evidence type="ECO:0000256" key="1">
    <source>
        <dbReference type="SAM" id="MobiDB-lite"/>
    </source>
</evidence>
<feature type="compositionally biased region" description="Gly residues" evidence="1">
    <location>
        <begin position="356"/>
        <end position="415"/>
    </location>
</feature>
<keyword evidence="3" id="KW-0732">Signal</keyword>
<dbReference type="Proteomes" id="UP000317940">
    <property type="component" value="Unassembled WGS sequence"/>
</dbReference>
<evidence type="ECO:0000313" key="5">
    <source>
        <dbReference type="Proteomes" id="UP000317940"/>
    </source>
</evidence>
<accession>A0A561UKU7</accession>
<keyword evidence="2" id="KW-0812">Transmembrane</keyword>
<dbReference type="AlphaFoldDB" id="A0A561UKU7"/>
<protein>
    <submittedName>
        <fullName evidence="4">Uncharacterized protein</fullName>
    </submittedName>
</protein>
<organism evidence="4 5">
    <name type="scientific">Kitasatospora viridis</name>
    <dbReference type="NCBI Taxonomy" id="281105"/>
    <lineage>
        <taxon>Bacteria</taxon>
        <taxon>Bacillati</taxon>
        <taxon>Actinomycetota</taxon>
        <taxon>Actinomycetes</taxon>
        <taxon>Kitasatosporales</taxon>
        <taxon>Streptomycetaceae</taxon>
        <taxon>Kitasatospora</taxon>
    </lineage>
</organism>
<feature type="region of interest" description="Disordered" evidence="1">
    <location>
        <begin position="339"/>
        <end position="424"/>
    </location>
</feature>
<proteinExistence type="predicted"/>
<feature type="transmembrane region" description="Helical" evidence="2">
    <location>
        <begin position="607"/>
        <end position="628"/>
    </location>
</feature>
<evidence type="ECO:0000256" key="3">
    <source>
        <dbReference type="SAM" id="SignalP"/>
    </source>
</evidence>
<feature type="region of interest" description="Disordered" evidence="1">
    <location>
        <begin position="547"/>
        <end position="597"/>
    </location>
</feature>
<name>A0A561UKU7_9ACTN</name>
<feature type="chain" id="PRO_5038711585" evidence="3">
    <location>
        <begin position="21"/>
        <end position="634"/>
    </location>
</feature>
<comment type="caution">
    <text evidence="4">The sequence shown here is derived from an EMBL/GenBank/DDBJ whole genome shotgun (WGS) entry which is preliminary data.</text>
</comment>
<evidence type="ECO:0000256" key="2">
    <source>
        <dbReference type="SAM" id="Phobius"/>
    </source>
</evidence>
<dbReference type="RefSeq" id="WP_170304959.1">
    <property type="nucleotide sequence ID" value="NZ_BAAAMZ010000021.1"/>
</dbReference>
<keyword evidence="5" id="KW-1185">Reference proteome</keyword>
<dbReference type="EMBL" id="VIWT01000001">
    <property type="protein sequence ID" value="TWF99966.1"/>
    <property type="molecule type" value="Genomic_DNA"/>
</dbReference>
<keyword evidence="2" id="KW-0472">Membrane</keyword>